<dbReference type="InterPro" id="IPR000653">
    <property type="entry name" value="DegT/StrS_aminotransferase"/>
</dbReference>
<dbReference type="InterPro" id="IPR007110">
    <property type="entry name" value="Ig-like_dom"/>
</dbReference>
<reference evidence="9 10" key="1">
    <citation type="submission" date="2017-06" db="EMBL/GenBank/DDBJ databases">
        <authorList>
            <person name="Kim H.J."/>
            <person name="Triplett B.A."/>
        </authorList>
    </citation>
    <scope>NUCLEOTIDE SEQUENCE [LARGE SCALE GENOMIC DNA]</scope>
    <source>
        <strain evidence="9 10">DSM 25597</strain>
    </source>
</reference>
<dbReference type="GO" id="GO:0016614">
    <property type="term" value="F:oxidoreductase activity, acting on CH-OH group of donors"/>
    <property type="evidence" value="ECO:0007669"/>
    <property type="project" value="InterPro"/>
</dbReference>
<dbReference type="PANTHER" id="PTHR42784">
    <property type="entry name" value="PYRANOSE 2-OXIDASE"/>
    <property type="match status" value="1"/>
</dbReference>
<dbReference type="Pfam" id="PF05199">
    <property type="entry name" value="GMC_oxred_C"/>
    <property type="match status" value="1"/>
</dbReference>
<dbReference type="InterPro" id="IPR051473">
    <property type="entry name" value="P2Ox-like"/>
</dbReference>
<dbReference type="InterPro" id="IPR007867">
    <property type="entry name" value="GMC_OxRtase_C"/>
</dbReference>
<evidence type="ECO:0000256" key="7">
    <source>
        <dbReference type="SAM" id="MobiDB-lite"/>
    </source>
</evidence>
<keyword evidence="3" id="KW-0285">Flavoprotein</keyword>
<feature type="domain" description="Ig-like" evidence="8">
    <location>
        <begin position="383"/>
        <end position="456"/>
    </location>
</feature>
<protein>
    <submittedName>
        <fullName evidence="9">dTDP-4-amino-4,6-dideoxygalactose transaminase</fullName>
    </submittedName>
</protein>
<evidence type="ECO:0000259" key="8">
    <source>
        <dbReference type="PROSITE" id="PS50835"/>
    </source>
</evidence>
<dbReference type="CDD" id="cd00616">
    <property type="entry name" value="AHBA_syn"/>
    <property type="match status" value="1"/>
</dbReference>
<dbReference type="Pfam" id="PF01041">
    <property type="entry name" value="DegT_DnrJ_EryC1"/>
    <property type="match status" value="1"/>
</dbReference>
<dbReference type="InterPro" id="IPR015422">
    <property type="entry name" value="PyrdxlP-dep_Trfase_small"/>
</dbReference>
<evidence type="ECO:0000256" key="3">
    <source>
        <dbReference type="ARBA" id="ARBA00022630"/>
    </source>
</evidence>
<evidence type="ECO:0000256" key="5">
    <source>
        <dbReference type="ARBA" id="ARBA00023002"/>
    </source>
</evidence>
<keyword evidence="6" id="KW-0663">Pyridoxal phosphate</keyword>
<dbReference type="RefSeq" id="WP_089372222.1">
    <property type="nucleotide sequence ID" value="NZ_BMEP01000008.1"/>
</dbReference>
<dbReference type="InterPro" id="IPR015424">
    <property type="entry name" value="PyrdxlP-dep_Trfase"/>
</dbReference>
<dbReference type="PANTHER" id="PTHR42784:SF1">
    <property type="entry name" value="PYRANOSE 2-OXIDASE"/>
    <property type="match status" value="1"/>
</dbReference>
<sequence>MINTNKFQNKSKKLIAPGNQNPSSESVMNDVFFTSDDEWDKIKSSGKFDYIVIGTGFCGLAFIERVFQNDKNAKILVLERGSFFLPEHFQNLPESFKRTLGGLSETFPWTISKKTTEGEYIKWQAGSVPFFGGRSSVWSGWCPRPTKDEMINWPKELIENANKYYSSAEKLLNVIDADQIKSTNKNKPIYGTLQDEIQSRLKNEIDKVKGLTRIIPAPLAVKEPEIGDIDFSKFSTQSKFLEIISDYKDKISVVVNCVVQKIDEKNGLPITIQTSKGNVSVNKAKIVLAMGALPPTTLIRNSFPALNNIGERFTSHFISSIYARIPRKDFHFSSNLSNLEIGAFYIAGVDENRGQEGQFHIQMTALADRNPQKNSKTALMNMPDVVATASLEQLETSKDYIVFVCASLGEIDFKNSNNWFRKNQDSDLTLNSTLQVVTNENDEKVWDSMDIATFNCIEKILSPNGKMNVEYWHNNQGWQNKRPEKKDYRAPLVVHDASTLCITNDDQSVVSLKYELSGVKNIYVTGASLWPTGASWNPTLTMVALSQHLADILTNQKLEKMKTLQNLYVNITSQEILKVAQSLTTQSISGAPSNMIEFEEKIEEYFGVKKAVTVCSGTVSIYCALLALGIGEGDEVILNPASVIMSGLPIAQIGAKAVFVDTPQKSSFGFDLDHLKKVVTNKTKAVIAVPMWGYPIDIESIVNFCQKRNISVIEDVSQSHGTKWNHKLLGTYGEIGCLSTQQRKLISTGEGGLVITSNIALANKIKTIKWYGLEPDGSAIGNHKGLNFKINSTSVALGVTQLAKLEDKINLRREVAEEIRSGLTKLTWFKEIEYPKHSRQNYYSLVFRIVDSDYDADKFGKYLSDKGIISDPYRYNYTPLYNYPIFSNSNKDCPNAEKMMKELFTLPCHEGMDSDDIKRVILAVKEFKK</sequence>
<evidence type="ECO:0000313" key="10">
    <source>
        <dbReference type="Proteomes" id="UP000198379"/>
    </source>
</evidence>
<dbReference type="OrthoDB" id="9787779at2"/>
<organism evidence="9 10">
    <name type="scientific">Dokdonia pacifica</name>
    <dbReference type="NCBI Taxonomy" id="1627892"/>
    <lineage>
        <taxon>Bacteria</taxon>
        <taxon>Pseudomonadati</taxon>
        <taxon>Bacteroidota</taxon>
        <taxon>Flavobacteriia</taxon>
        <taxon>Flavobacteriales</taxon>
        <taxon>Flavobacteriaceae</taxon>
        <taxon>Dokdonia</taxon>
    </lineage>
</organism>
<comment type="similarity">
    <text evidence="2">Belongs to the GMC oxidoreductase family.</text>
</comment>
<dbReference type="InterPro" id="IPR015421">
    <property type="entry name" value="PyrdxlP-dep_Trfase_major"/>
</dbReference>
<dbReference type="PROSITE" id="PS50835">
    <property type="entry name" value="IG_LIKE"/>
    <property type="match status" value="1"/>
</dbReference>
<dbReference type="EMBL" id="FZNY01000004">
    <property type="protein sequence ID" value="SNR94991.1"/>
    <property type="molecule type" value="Genomic_DNA"/>
</dbReference>
<gene>
    <name evidence="9" type="ORF">SAMN06265376_104438</name>
</gene>
<keyword evidence="4" id="KW-0274">FAD</keyword>
<feature type="region of interest" description="Disordered" evidence="7">
    <location>
        <begin position="1"/>
        <end position="23"/>
    </location>
</feature>
<dbReference type="Gene3D" id="3.90.1150.10">
    <property type="entry name" value="Aspartate Aminotransferase, domain 1"/>
    <property type="match status" value="1"/>
</dbReference>
<name>A0A239AHY4_9FLAO</name>
<dbReference type="SUPFAM" id="SSF53383">
    <property type="entry name" value="PLP-dependent transferases"/>
    <property type="match status" value="1"/>
</dbReference>
<evidence type="ECO:0000256" key="1">
    <source>
        <dbReference type="ARBA" id="ARBA00001974"/>
    </source>
</evidence>
<evidence type="ECO:0000256" key="6">
    <source>
        <dbReference type="RuleBase" id="RU004508"/>
    </source>
</evidence>
<evidence type="ECO:0000313" key="9">
    <source>
        <dbReference type="EMBL" id="SNR94991.1"/>
    </source>
</evidence>
<evidence type="ECO:0000256" key="4">
    <source>
        <dbReference type="ARBA" id="ARBA00022827"/>
    </source>
</evidence>
<evidence type="ECO:0000256" key="2">
    <source>
        <dbReference type="ARBA" id="ARBA00010790"/>
    </source>
</evidence>
<keyword evidence="5" id="KW-0560">Oxidoreductase</keyword>
<dbReference type="SUPFAM" id="SSF51905">
    <property type="entry name" value="FAD/NAD(P)-binding domain"/>
    <property type="match status" value="1"/>
</dbReference>
<keyword evidence="10" id="KW-1185">Reference proteome</keyword>
<dbReference type="InterPro" id="IPR036188">
    <property type="entry name" value="FAD/NAD-bd_sf"/>
</dbReference>
<dbReference type="Proteomes" id="UP000198379">
    <property type="component" value="Unassembled WGS sequence"/>
</dbReference>
<proteinExistence type="inferred from homology"/>
<comment type="cofactor">
    <cofactor evidence="1">
        <name>FAD</name>
        <dbReference type="ChEBI" id="CHEBI:57692"/>
    </cofactor>
</comment>
<comment type="similarity">
    <text evidence="6">Belongs to the DegT/DnrJ/EryC1 family.</text>
</comment>
<dbReference type="AlphaFoldDB" id="A0A239AHY4"/>
<dbReference type="Gene3D" id="3.50.50.60">
    <property type="entry name" value="FAD/NAD(P)-binding domain"/>
    <property type="match status" value="2"/>
</dbReference>
<accession>A0A239AHY4</accession>
<dbReference type="Gene3D" id="3.40.640.10">
    <property type="entry name" value="Type I PLP-dependent aspartate aminotransferase-like (Major domain)"/>
    <property type="match status" value="1"/>
</dbReference>